<organism evidence="3 4">
    <name type="scientific">Thermosipho melanesiensis</name>
    <dbReference type="NCBI Taxonomy" id="46541"/>
    <lineage>
        <taxon>Bacteria</taxon>
        <taxon>Thermotogati</taxon>
        <taxon>Thermotogota</taxon>
        <taxon>Thermotogae</taxon>
        <taxon>Thermotogales</taxon>
        <taxon>Fervidobacteriaceae</taxon>
        <taxon>Thermosipho</taxon>
    </lineage>
</organism>
<feature type="transmembrane region" description="Helical" evidence="1">
    <location>
        <begin position="138"/>
        <end position="156"/>
    </location>
</feature>
<dbReference type="InterPro" id="IPR048430">
    <property type="entry name" value="MASE9"/>
</dbReference>
<evidence type="ECO:0000313" key="3">
    <source>
        <dbReference type="EMBL" id="APT73978.1"/>
    </source>
</evidence>
<feature type="transmembrane region" description="Helical" evidence="1">
    <location>
        <begin position="211"/>
        <end position="228"/>
    </location>
</feature>
<name>A0ABN4UV00_9BACT</name>
<sequence length="443" mass="51239">MEENKKRKKAGDYVGSGLKSLVLKMNFVTIYAFSLGAIYLLLLFLSYVKYGFDFRDINFYLMLLFYLLFEFIPVRFQTFFERKFDESKKTIDMFFSVGLIISILSTIILKITNALVLPLIVFLILRVRVLFSKEYYFFIFNVSMIGILVFVVSKFFEIFSFKNIVLSSLYVAGISAVYSIFNLIFSFLFLTFMYKDFSKKYFNMLIGDGRFYNILSTSLNAFLVYFLYRLIGISAIPVSFFTISSIQLGNYYATKYRNAKLELLMALAKSLEEKDSYTLGHGENVAKLSVEIAKELGFSDNDLKLLEIAGILHDVGKIGIPDIIISKMDKLTSEEYEIMKEHSVKGYEILKNITEYKDTVATWVLHHHERWDGNGYPGGLKEEEIPLFSRILTISDVFDAITSDRPYRRAWSRKKAIAFIKDNSDIIFDPEIVNVFLKVIGED</sequence>
<dbReference type="Gene3D" id="1.10.3210.10">
    <property type="entry name" value="Hypothetical protein af1432"/>
    <property type="match status" value="1"/>
</dbReference>
<keyword evidence="4" id="KW-1185">Reference proteome</keyword>
<dbReference type="InterPro" id="IPR037522">
    <property type="entry name" value="HD_GYP_dom"/>
</dbReference>
<keyword evidence="1" id="KW-0812">Transmembrane</keyword>
<dbReference type="PANTHER" id="PTHR43155">
    <property type="entry name" value="CYCLIC DI-GMP PHOSPHODIESTERASE PA4108-RELATED"/>
    <property type="match status" value="1"/>
</dbReference>
<keyword evidence="1" id="KW-1133">Transmembrane helix</keyword>
<gene>
    <name evidence="3" type="ORF">BW47_05350</name>
</gene>
<proteinExistence type="predicted"/>
<dbReference type="SMART" id="SM00471">
    <property type="entry name" value="HDc"/>
    <property type="match status" value="1"/>
</dbReference>
<evidence type="ECO:0000313" key="4">
    <source>
        <dbReference type="Proteomes" id="UP000185490"/>
    </source>
</evidence>
<evidence type="ECO:0000256" key="1">
    <source>
        <dbReference type="SAM" id="Phobius"/>
    </source>
</evidence>
<accession>A0ABN4UV00</accession>
<dbReference type="InterPro" id="IPR003607">
    <property type="entry name" value="HD/PDEase_dom"/>
</dbReference>
<dbReference type="Proteomes" id="UP000185490">
    <property type="component" value="Chromosome"/>
</dbReference>
<protein>
    <submittedName>
        <fullName evidence="3">Phosphohydrolase</fullName>
    </submittedName>
</protein>
<reference evidence="3 4" key="1">
    <citation type="submission" date="2014-02" db="EMBL/GenBank/DDBJ databases">
        <title>Diversity of Thermotogales isolates from hydrothermal vents.</title>
        <authorList>
            <person name="Haverkamp T.H.A."/>
            <person name="Lossouarn J."/>
            <person name="Geslin C."/>
            <person name="Nesbo C.L."/>
        </authorList>
    </citation>
    <scope>NUCLEOTIDE SEQUENCE [LARGE SCALE GENOMIC DNA]</scope>
    <source>
        <strain evidence="3 4">431</strain>
    </source>
</reference>
<feature type="transmembrane region" description="Helical" evidence="1">
    <location>
        <begin position="21"/>
        <end position="45"/>
    </location>
</feature>
<dbReference type="Pfam" id="PF13487">
    <property type="entry name" value="HD_5"/>
    <property type="match status" value="1"/>
</dbReference>
<evidence type="ECO:0000259" key="2">
    <source>
        <dbReference type="PROSITE" id="PS51832"/>
    </source>
</evidence>
<dbReference type="Pfam" id="PF20972">
    <property type="entry name" value="MASE9"/>
    <property type="match status" value="1"/>
</dbReference>
<feature type="transmembrane region" description="Helical" evidence="1">
    <location>
        <begin position="90"/>
        <end position="109"/>
    </location>
</feature>
<dbReference type="NCBIfam" id="TIGR00277">
    <property type="entry name" value="HDIG"/>
    <property type="match status" value="1"/>
</dbReference>
<keyword evidence="1" id="KW-0472">Membrane</keyword>
<feature type="transmembrane region" description="Helical" evidence="1">
    <location>
        <begin position="57"/>
        <end position="78"/>
    </location>
</feature>
<dbReference type="CDD" id="cd00077">
    <property type="entry name" value="HDc"/>
    <property type="match status" value="1"/>
</dbReference>
<dbReference type="SUPFAM" id="SSF109604">
    <property type="entry name" value="HD-domain/PDEase-like"/>
    <property type="match status" value="1"/>
</dbReference>
<feature type="domain" description="HD-GYP" evidence="2">
    <location>
        <begin position="256"/>
        <end position="443"/>
    </location>
</feature>
<dbReference type="PROSITE" id="PS51832">
    <property type="entry name" value="HD_GYP"/>
    <property type="match status" value="1"/>
</dbReference>
<dbReference type="InterPro" id="IPR006675">
    <property type="entry name" value="HDIG_dom"/>
</dbReference>
<feature type="transmembrane region" description="Helical" evidence="1">
    <location>
        <begin position="168"/>
        <end position="190"/>
    </location>
</feature>
<dbReference type="EMBL" id="CP007389">
    <property type="protein sequence ID" value="APT73978.1"/>
    <property type="molecule type" value="Genomic_DNA"/>
</dbReference>